<gene>
    <name evidence="1" type="ORF">QWZ12_12555</name>
</gene>
<proteinExistence type="predicted"/>
<dbReference type="Proteomes" id="UP001224644">
    <property type="component" value="Unassembled WGS sequence"/>
</dbReference>
<reference evidence="2" key="1">
    <citation type="journal article" date="2019" name="Int. J. Syst. Evol. Microbiol.">
        <title>The Global Catalogue of Microorganisms (GCM) 10K type strain sequencing project: providing services to taxonomists for standard genome sequencing and annotation.</title>
        <authorList>
            <consortium name="The Broad Institute Genomics Platform"/>
            <consortium name="The Broad Institute Genome Sequencing Center for Infectious Disease"/>
            <person name="Wu L."/>
            <person name="Ma J."/>
        </authorList>
    </citation>
    <scope>NUCLEOTIDE SEQUENCE [LARGE SCALE GENOMIC DNA]</scope>
    <source>
        <strain evidence="2">CECT 7069</strain>
    </source>
</reference>
<evidence type="ECO:0000313" key="1">
    <source>
        <dbReference type="EMBL" id="MDN3591441.1"/>
    </source>
</evidence>
<comment type="caution">
    <text evidence="1">The sequence shown here is derived from an EMBL/GenBank/DDBJ whole genome shotgun (WGS) entry which is preliminary data.</text>
</comment>
<keyword evidence="2" id="KW-1185">Reference proteome</keyword>
<dbReference type="RefSeq" id="WP_238227986.1">
    <property type="nucleotide sequence ID" value="NZ_BPQD01000039.1"/>
</dbReference>
<dbReference type="Pfam" id="PF13289">
    <property type="entry name" value="SIR2_2"/>
    <property type="match status" value="1"/>
</dbReference>
<dbReference type="EMBL" id="JAUFPX010000009">
    <property type="protein sequence ID" value="MDN3591441.1"/>
    <property type="molecule type" value="Genomic_DNA"/>
</dbReference>
<dbReference type="SUPFAM" id="SSF52467">
    <property type="entry name" value="DHS-like NAD/FAD-binding domain"/>
    <property type="match status" value="1"/>
</dbReference>
<evidence type="ECO:0000313" key="2">
    <source>
        <dbReference type="Proteomes" id="UP001224644"/>
    </source>
</evidence>
<name>A0ABT8BJG6_9HYPH</name>
<dbReference type="InterPro" id="IPR029035">
    <property type="entry name" value="DHS-like_NAD/FAD-binding_dom"/>
</dbReference>
<organism evidence="1 2">
    <name type="scientific">Methylobacterium adhaesivum</name>
    <dbReference type="NCBI Taxonomy" id="333297"/>
    <lineage>
        <taxon>Bacteria</taxon>
        <taxon>Pseudomonadati</taxon>
        <taxon>Pseudomonadota</taxon>
        <taxon>Alphaproteobacteria</taxon>
        <taxon>Hyphomicrobiales</taxon>
        <taxon>Methylobacteriaceae</taxon>
        <taxon>Methylobacterium</taxon>
    </lineage>
</organism>
<sequence>MSKRKLLIVVGAGASLDFGLPSVSDVDRILDARAAALYPLASDPTSNLYRYCRNEIDAYYKASPKPALRNWTNFEEVLYQLNLLSPYFGDPSHVRGSNALLSPVDLPDVLVSGAKRAVDSDIIKSLTSALIDELVDSFIDKCSNLPSIKSREIAEVNNFLSVLRKEFDVGIMTLNYDNVFEQADPNLFTGFDPATGVFDASSVFARGQWDFVYHLHGSIHFAMTGTSSAMHGITWRKIPTKDAAVHASGRNLQDTAEGTDYPISPIVAGYGKTNQTLRQPFRTYFAQANRIIHEADALMFIGYGFGDLHLNAVFSDISNRRRPTLVVDWASNDQDPLQFRHDNWTYNLFRTIPANAFEMAEPGHKAAPDVADLKSNNQVEHSINPNYPLAVWYNGFLEACRNINKLLPHLR</sequence>
<accession>A0ABT8BJG6</accession>
<protein>
    <submittedName>
        <fullName evidence="1">SIR2 family protein</fullName>
    </submittedName>
</protein>